<organism evidence="1 2">
    <name type="scientific">Eumeta variegata</name>
    <name type="common">Bagworm moth</name>
    <name type="synonym">Eumeta japonica</name>
    <dbReference type="NCBI Taxonomy" id="151549"/>
    <lineage>
        <taxon>Eukaryota</taxon>
        <taxon>Metazoa</taxon>
        <taxon>Ecdysozoa</taxon>
        <taxon>Arthropoda</taxon>
        <taxon>Hexapoda</taxon>
        <taxon>Insecta</taxon>
        <taxon>Pterygota</taxon>
        <taxon>Neoptera</taxon>
        <taxon>Endopterygota</taxon>
        <taxon>Lepidoptera</taxon>
        <taxon>Glossata</taxon>
        <taxon>Ditrysia</taxon>
        <taxon>Tineoidea</taxon>
        <taxon>Psychidae</taxon>
        <taxon>Oiketicinae</taxon>
        <taxon>Eumeta</taxon>
    </lineage>
</organism>
<evidence type="ECO:0000313" key="2">
    <source>
        <dbReference type="Proteomes" id="UP000299102"/>
    </source>
</evidence>
<comment type="caution">
    <text evidence="1">The sequence shown here is derived from an EMBL/GenBank/DDBJ whole genome shotgun (WGS) entry which is preliminary data.</text>
</comment>
<dbReference type="EMBL" id="BGZK01002140">
    <property type="protein sequence ID" value="GBP91081.1"/>
    <property type="molecule type" value="Genomic_DNA"/>
</dbReference>
<name>A0A4C1ZQB5_EUMVA</name>
<gene>
    <name evidence="1" type="ORF">EVAR_68423_1</name>
</gene>
<proteinExistence type="predicted"/>
<protein>
    <submittedName>
        <fullName evidence="1">Uncharacterized protein</fullName>
    </submittedName>
</protein>
<sequence>MYAKCGPCEIKYMMAELEVGQLSTKVSLHGRVLVTTRLFTAYIKTTQRWSEALPLRGLSFAVLYVSSKQAYSAEYTRRRCINSQRRL</sequence>
<dbReference type="Proteomes" id="UP000299102">
    <property type="component" value="Unassembled WGS sequence"/>
</dbReference>
<reference evidence="1 2" key="1">
    <citation type="journal article" date="2019" name="Commun. Biol.">
        <title>The bagworm genome reveals a unique fibroin gene that provides high tensile strength.</title>
        <authorList>
            <person name="Kono N."/>
            <person name="Nakamura H."/>
            <person name="Ohtoshi R."/>
            <person name="Tomita M."/>
            <person name="Numata K."/>
            <person name="Arakawa K."/>
        </authorList>
    </citation>
    <scope>NUCLEOTIDE SEQUENCE [LARGE SCALE GENOMIC DNA]</scope>
</reference>
<evidence type="ECO:0000313" key="1">
    <source>
        <dbReference type="EMBL" id="GBP91081.1"/>
    </source>
</evidence>
<dbReference type="AlphaFoldDB" id="A0A4C1ZQB5"/>
<keyword evidence="2" id="KW-1185">Reference proteome</keyword>
<accession>A0A4C1ZQB5</accession>